<protein>
    <recommendedName>
        <fullName evidence="4">Yip1-like protein</fullName>
    </recommendedName>
</protein>
<feature type="transmembrane region" description="Helical" evidence="1">
    <location>
        <begin position="35"/>
        <end position="55"/>
    </location>
</feature>
<feature type="transmembrane region" description="Helical" evidence="1">
    <location>
        <begin position="168"/>
        <end position="187"/>
    </location>
</feature>
<evidence type="ECO:0000256" key="1">
    <source>
        <dbReference type="SAM" id="Phobius"/>
    </source>
</evidence>
<proteinExistence type="predicted"/>
<keyword evidence="3" id="KW-1185">Reference proteome</keyword>
<accession>A0ABU8TR32</accession>
<dbReference type="EMBL" id="JBAKIA010000016">
    <property type="protein sequence ID" value="MEJ8476176.1"/>
    <property type="molecule type" value="Genomic_DNA"/>
</dbReference>
<evidence type="ECO:0000313" key="2">
    <source>
        <dbReference type="EMBL" id="MEJ8476176.1"/>
    </source>
</evidence>
<gene>
    <name evidence="2" type="ORF">V6575_18960</name>
</gene>
<dbReference type="RefSeq" id="WP_340276573.1">
    <property type="nucleotide sequence ID" value="NZ_JBAKIA010000016.1"/>
</dbReference>
<dbReference type="Proteomes" id="UP001385499">
    <property type="component" value="Unassembled WGS sequence"/>
</dbReference>
<sequence>MLSSQEIARALQGSWYLFRNRPEGMRAFDVSINGFWRSFAVVLLLVPLFVISSLAEKKLLLDETDFISETFPVGTYWLAQFTSLGLDWLALPLLLAVLARPLGIAQGYVPFIVARNWTSLLAAVPYVCVSLLYLMGVIAPGIMVLLSLMSLIVVIWFRFLVTRISLQANLSMTIGIVILDIVLSLLIGELVGRMWGL</sequence>
<evidence type="ECO:0000313" key="3">
    <source>
        <dbReference type="Proteomes" id="UP001385499"/>
    </source>
</evidence>
<feature type="transmembrane region" description="Helical" evidence="1">
    <location>
        <begin position="142"/>
        <end position="161"/>
    </location>
</feature>
<name>A0ABU8TR32_9HYPH</name>
<keyword evidence="1" id="KW-0812">Transmembrane</keyword>
<feature type="transmembrane region" description="Helical" evidence="1">
    <location>
        <begin position="75"/>
        <end position="97"/>
    </location>
</feature>
<keyword evidence="1" id="KW-1133">Transmembrane helix</keyword>
<feature type="transmembrane region" description="Helical" evidence="1">
    <location>
        <begin position="117"/>
        <end position="136"/>
    </location>
</feature>
<reference evidence="2 3" key="1">
    <citation type="submission" date="2024-02" db="EMBL/GenBank/DDBJ databases">
        <title>Roseibium algae sp. nov., isolated from marine alga (Grateloupia sp.), showing potential in myo-inositol conversion.</title>
        <authorList>
            <person name="Wang Y."/>
        </authorList>
    </citation>
    <scope>NUCLEOTIDE SEQUENCE [LARGE SCALE GENOMIC DNA]</scope>
    <source>
        <strain evidence="2 3">H3510</strain>
    </source>
</reference>
<comment type="caution">
    <text evidence="2">The sequence shown here is derived from an EMBL/GenBank/DDBJ whole genome shotgun (WGS) entry which is preliminary data.</text>
</comment>
<organism evidence="2 3">
    <name type="scientific">Roseibium algae</name>
    <dbReference type="NCBI Taxonomy" id="3123038"/>
    <lineage>
        <taxon>Bacteria</taxon>
        <taxon>Pseudomonadati</taxon>
        <taxon>Pseudomonadota</taxon>
        <taxon>Alphaproteobacteria</taxon>
        <taxon>Hyphomicrobiales</taxon>
        <taxon>Stappiaceae</taxon>
        <taxon>Roseibium</taxon>
    </lineage>
</organism>
<evidence type="ECO:0008006" key="4">
    <source>
        <dbReference type="Google" id="ProtNLM"/>
    </source>
</evidence>
<keyword evidence="1" id="KW-0472">Membrane</keyword>